<evidence type="ECO:0000313" key="3">
    <source>
        <dbReference type="Proteomes" id="UP000254866"/>
    </source>
</evidence>
<dbReference type="OrthoDB" id="3556970at2759"/>
<feature type="compositionally biased region" description="Pro residues" evidence="1">
    <location>
        <begin position="290"/>
        <end position="302"/>
    </location>
</feature>
<dbReference type="RefSeq" id="XP_031872814.1">
    <property type="nucleotide sequence ID" value="XM_032008760.1"/>
</dbReference>
<feature type="compositionally biased region" description="Pro residues" evidence="1">
    <location>
        <begin position="324"/>
        <end position="333"/>
    </location>
</feature>
<evidence type="ECO:0000256" key="1">
    <source>
        <dbReference type="SAM" id="MobiDB-lite"/>
    </source>
</evidence>
<comment type="caution">
    <text evidence="2">The sequence shown here is derived from an EMBL/GenBank/DDBJ whole genome shotgun (WGS) entry which is preliminary data.</text>
</comment>
<organism evidence="2 3">
    <name type="scientific">Venustampulla echinocandica</name>
    <dbReference type="NCBI Taxonomy" id="2656787"/>
    <lineage>
        <taxon>Eukaryota</taxon>
        <taxon>Fungi</taxon>
        <taxon>Dikarya</taxon>
        <taxon>Ascomycota</taxon>
        <taxon>Pezizomycotina</taxon>
        <taxon>Leotiomycetes</taxon>
        <taxon>Helotiales</taxon>
        <taxon>Pleuroascaceae</taxon>
        <taxon>Venustampulla</taxon>
    </lineage>
</organism>
<accession>A0A370TXD9</accession>
<sequence>MDSTKTDQPEEPEEPIKAEGSSTSKARDTKPFRAKKKALGGGACSTSWVSPQAEKKAYLDRLRTNASHMGLLSSPFFPSNLSELLEHEVAWSTTRAVDMTEKLMKKIAMSQKETATEVNIEHSDNKDDVARFGYSTKAKAKGKEKVRAINTEDMGEREMFPTIHEETKIWKPNYVLLPEKRDDSSVLEANIRSSWPDPSELRTEGEHRLINFGNRRLPLPRLDRYSKEAVIAKVANGATVKELVQVKGDDIAWYERDLVTFEGLDKHPCMERERDSLDKMSSNKGAIAPFRPPRGPRNPGPRNPITGRRVWSRAGGKANYRPQNRPPPVADNL</sequence>
<dbReference type="STRING" id="2656787.A0A370TXD9"/>
<feature type="region of interest" description="Disordered" evidence="1">
    <location>
        <begin position="1"/>
        <end position="46"/>
    </location>
</feature>
<keyword evidence="3" id="KW-1185">Reference proteome</keyword>
<protein>
    <submittedName>
        <fullName evidence="2">Uncharacterized protein</fullName>
    </submittedName>
</protein>
<name>A0A370TXD9_9HELO</name>
<reference evidence="2 3" key="1">
    <citation type="journal article" date="2018" name="IMA Fungus">
        <title>IMA Genome-F 9: Draft genome sequence of Annulohypoxylon stygium, Aspergillus mulundensis, Berkeleyomyces basicola (syn. Thielaviopsis basicola), Ceratocystis smalleyi, two Cercospora beticola strains, Coleophoma cylindrospora, Fusarium fracticaudum, Phialophora cf. hyalina, and Morchella septimelata.</title>
        <authorList>
            <person name="Wingfield B.D."/>
            <person name="Bills G.F."/>
            <person name="Dong Y."/>
            <person name="Huang W."/>
            <person name="Nel W.J."/>
            <person name="Swalarsk-Parry B.S."/>
            <person name="Vaghefi N."/>
            <person name="Wilken P.M."/>
            <person name="An Z."/>
            <person name="de Beer Z.W."/>
            <person name="De Vos L."/>
            <person name="Chen L."/>
            <person name="Duong T.A."/>
            <person name="Gao Y."/>
            <person name="Hammerbacher A."/>
            <person name="Kikkert J.R."/>
            <person name="Li Y."/>
            <person name="Li H."/>
            <person name="Li K."/>
            <person name="Li Q."/>
            <person name="Liu X."/>
            <person name="Ma X."/>
            <person name="Naidoo K."/>
            <person name="Pethybridge S.J."/>
            <person name="Sun J."/>
            <person name="Steenkamp E.T."/>
            <person name="van der Nest M.A."/>
            <person name="van Wyk S."/>
            <person name="Wingfield M.J."/>
            <person name="Xiong C."/>
            <person name="Yue Q."/>
            <person name="Zhang X."/>
        </authorList>
    </citation>
    <scope>NUCLEOTIDE SEQUENCE [LARGE SCALE GENOMIC DNA]</scope>
    <source>
        <strain evidence="2 3">BP 5553</strain>
    </source>
</reference>
<dbReference type="AlphaFoldDB" id="A0A370TXD9"/>
<proteinExistence type="predicted"/>
<dbReference type="EMBL" id="NPIC01000001">
    <property type="protein sequence ID" value="RDL40158.1"/>
    <property type="molecule type" value="Genomic_DNA"/>
</dbReference>
<evidence type="ECO:0000313" key="2">
    <source>
        <dbReference type="EMBL" id="RDL40158.1"/>
    </source>
</evidence>
<dbReference type="Proteomes" id="UP000254866">
    <property type="component" value="Unassembled WGS sequence"/>
</dbReference>
<gene>
    <name evidence="2" type="ORF">BP5553_00137</name>
</gene>
<feature type="region of interest" description="Disordered" evidence="1">
    <location>
        <begin position="273"/>
        <end position="333"/>
    </location>
</feature>
<dbReference type="GeneID" id="43592986"/>